<reference evidence="7" key="1">
    <citation type="submission" date="2022-08" db="EMBL/GenBank/DDBJ databases">
        <authorList>
            <person name="Kim S.-J."/>
        </authorList>
    </citation>
    <scope>NUCLEOTIDE SEQUENCE</scope>
    <source>
        <strain evidence="7">KJ</strain>
    </source>
</reference>
<feature type="transmembrane region" description="Helical" evidence="6">
    <location>
        <begin position="403"/>
        <end position="424"/>
    </location>
</feature>
<sequence>MSKVCDPVDIRTVVSGDGQPKSKLGRNVFIMVVTFVGNYLASFATFPYLTRVLGPTHFGVLAYAMAIAAYGTLFTEWGFNLSAPKAVVDYQDEPRALNELIWSIAGAKTGLCVLSFLALLMLLRFDGHLASSRTVVLLSWLGVVANVFTLYWLFQGLERFYLIAAMVFANRLVTLPLTFWLVHGPDDVAVAATIQAAGPAVGAFLSLAIAWRLGLLRAPDVSWRSIGQRLKHGTDMFVATASVTLFGAANAVILASLAGPYQVGLYAAADKIRTVGNLIPAQISAVLYPRISRLFGQQPRVAARLTVVGAVATVVTSLASVLFFWLFAGPVTKLILGNAFHGASAVLLVLSVSTLFGNLAYFLGLQVLVPFGQSRKRSFVMLAAGCLNIALAISFIPRMGAQGAAMSFLIAEAVILVVYIVSIAREPRLRMYFALLARHA</sequence>
<dbReference type="InterPro" id="IPR002797">
    <property type="entry name" value="Polysacc_synth"/>
</dbReference>
<keyword evidence="4 6" id="KW-1133">Transmembrane helix</keyword>
<proteinExistence type="predicted"/>
<dbReference type="PANTHER" id="PTHR30250:SF11">
    <property type="entry name" value="O-ANTIGEN TRANSPORTER-RELATED"/>
    <property type="match status" value="1"/>
</dbReference>
<feature type="transmembrane region" description="Helical" evidence="6">
    <location>
        <begin position="100"/>
        <end position="123"/>
    </location>
</feature>
<dbReference type="RefSeq" id="WP_106352874.1">
    <property type="nucleotide sequence ID" value="NZ_JANSLM010000002.1"/>
</dbReference>
<keyword evidence="5 6" id="KW-0472">Membrane</keyword>
<feature type="transmembrane region" description="Helical" evidence="6">
    <location>
        <begin position="301"/>
        <end position="327"/>
    </location>
</feature>
<feature type="transmembrane region" description="Helical" evidence="6">
    <location>
        <begin position="28"/>
        <end position="48"/>
    </location>
</feature>
<evidence type="ECO:0000313" key="8">
    <source>
        <dbReference type="Proteomes" id="UP001246473"/>
    </source>
</evidence>
<evidence type="ECO:0000256" key="1">
    <source>
        <dbReference type="ARBA" id="ARBA00004651"/>
    </source>
</evidence>
<dbReference type="EMBL" id="JANSLM010000002">
    <property type="protein sequence ID" value="MDT8837338.1"/>
    <property type="molecule type" value="Genomic_DNA"/>
</dbReference>
<evidence type="ECO:0000256" key="2">
    <source>
        <dbReference type="ARBA" id="ARBA00022475"/>
    </source>
</evidence>
<feature type="transmembrane region" description="Helical" evidence="6">
    <location>
        <begin position="339"/>
        <end position="367"/>
    </location>
</feature>
<feature type="transmembrane region" description="Helical" evidence="6">
    <location>
        <begin position="60"/>
        <end position="79"/>
    </location>
</feature>
<comment type="caution">
    <text evidence="7">The sequence shown here is derived from an EMBL/GenBank/DDBJ whole genome shotgun (WGS) entry which is preliminary data.</text>
</comment>
<gene>
    <name evidence="7" type="ORF">ParKJ_07930</name>
</gene>
<feature type="transmembrane region" description="Helical" evidence="6">
    <location>
        <begin position="236"/>
        <end position="259"/>
    </location>
</feature>
<accession>A0AAP5Q561</accession>
<dbReference type="InterPro" id="IPR050833">
    <property type="entry name" value="Poly_Biosynth_Transport"/>
</dbReference>
<evidence type="ECO:0000256" key="3">
    <source>
        <dbReference type="ARBA" id="ARBA00022692"/>
    </source>
</evidence>
<dbReference type="GO" id="GO:0005886">
    <property type="term" value="C:plasma membrane"/>
    <property type="evidence" value="ECO:0007669"/>
    <property type="project" value="UniProtKB-SubCell"/>
</dbReference>
<keyword evidence="2" id="KW-1003">Cell membrane</keyword>
<feature type="transmembrane region" description="Helical" evidence="6">
    <location>
        <begin position="188"/>
        <end position="215"/>
    </location>
</feature>
<dbReference type="Proteomes" id="UP001246473">
    <property type="component" value="Unassembled WGS sequence"/>
</dbReference>
<feature type="transmembrane region" description="Helical" evidence="6">
    <location>
        <begin position="161"/>
        <end position="182"/>
    </location>
</feature>
<organism evidence="7 8">
    <name type="scientific">Paraburkholderia fungorum</name>
    <dbReference type="NCBI Taxonomy" id="134537"/>
    <lineage>
        <taxon>Bacteria</taxon>
        <taxon>Pseudomonadati</taxon>
        <taxon>Pseudomonadota</taxon>
        <taxon>Betaproteobacteria</taxon>
        <taxon>Burkholderiales</taxon>
        <taxon>Burkholderiaceae</taxon>
        <taxon>Paraburkholderia</taxon>
    </lineage>
</organism>
<evidence type="ECO:0000256" key="6">
    <source>
        <dbReference type="SAM" id="Phobius"/>
    </source>
</evidence>
<name>A0AAP5Q561_9BURK</name>
<keyword evidence="3 6" id="KW-0812">Transmembrane</keyword>
<protein>
    <submittedName>
        <fullName evidence="7">Flippase</fullName>
    </submittedName>
</protein>
<feature type="transmembrane region" description="Helical" evidence="6">
    <location>
        <begin position="271"/>
        <end position="289"/>
    </location>
</feature>
<evidence type="ECO:0000256" key="5">
    <source>
        <dbReference type="ARBA" id="ARBA00023136"/>
    </source>
</evidence>
<feature type="transmembrane region" description="Helical" evidence="6">
    <location>
        <begin position="379"/>
        <end position="397"/>
    </location>
</feature>
<dbReference type="PANTHER" id="PTHR30250">
    <property type="entry name" value="PST FAMILY PREDICTED COLANIC ACID TRANSPORTER"/>
    <property type="match status" value="1"/>
</dbReference>
<evidence type="ECO:0000256" key="4">
    <source>
        <dbReference type="ARBA" id="ARBA00022989"/>
    </source>
</evidence>
<dbReference type="AlphaFoldDB" id="A0AAP5Q561"/>
<dbReference type="Pfam" id="PF01943">
    <property type="entry name" value="Polysacc_synt"/>
    <property type="match status" value="1"/>
</dbReference>
<feature type="transmembrane region" description="Helical" evidence="6">
    <location>
        <begin position="135"/>
        <end position="154"/>
    </location>
</feature>
<evidence type="ECO:0000313" key="7">
    <source>
        <dbReference type="EMBL" id="MDT8837338.1"/>
    </source>
</evidence>
<comment type="subcellular location">
    <subcellularLocation>
        <location evidence="1">Cell membrane</location>
        <topology evidence="1">Multi-pass membrane protein</topology>
    </subcellularLocation>
</comment>
<dbReference type="CDD" id="cd13128">
    <property type="entry name" value="MATE_Wzx_like"/>
    <property type="match status" value="1"/>
</dbReference>